<sequence>MSTSAPAAGDNAVGSLYDQLTDALSAALGDNIHFGYWDDEHDDSPIDRATDRLTDLAGERLVPADGMRVLDVGCGSGRPAVRIADRHRVHVTGVSISEHQIKVAQDRPEVGQEAGQVAFELADATELPFADGSFDGAYAIESLVHMAEKEAAVDHVGRVLRPGARFVIVDFFLDGEVSPEHAEVLATACGLLQFAPLISRADYQRLLDRAGLDLVEFTDIRTNIGRSYRVASDAFHQALRAMVGGELGPEHEAAAKLFETFGALPPVGYALITAVRR</sequence>
<dbReference type="Gene3D" id="3.40.50.150">
    <property type="entry name" value="Vaccinia Virus protein VP39"/>
    <property type="match status" value="1"/>
</dbReference>
<dbReference type="InterPro" id="IPR050447">
    <property type="entry name" value="Erg6_SMT_methyltransf"/>
</dbReference>
<comment type="caution">
    <text evidence="2">The sequence shown here is derived from an EMBL/GenBank/DDBJ whole genome shotgun (WGS) entry which is preliminary data.</text>
</comment>
<protein>
    <recommendedName>
        <fullName evidence="1">Methyltransferase domain-containing protein</fullName>
    </recommendedName>
</protein>
<evidence type="ECO:0000259" key="1">
    <source>
        <dbReference type="Pfam" id="PF13847"/>
    </source>
</evidence>
<evidence type="ECO:0000313" key="3">
    <source>
        <dbReference type="Proteomes" id="UP000033699"/>
    </source>
</evidence>
<keyword evidence="3" id="KW-1185">Reference proteome</keyword>
<dbReference type="InterPro" id="IPR025714">
    <property type="entry name" value="Methyltranfer_dom"/>
</dbReference>
<dbReference type="GO" id="GO:0008757">
    <property type="term" value="F:S-adenosylmethionine-dependent methyltransferase activity"/>
    <property type="evidence" value="ECO:0007669"/>
    <property type="project" value="InterPro"/>
</dbReference>
<dbReference type="Pfam" id="PF13847">
    <property type="entry name" value="Methyltransf_31"/>
    <property type="match status" value="1"/>
</dbReference>
<dbReference type="InterPro" id="IPR029063">
    <property type="entry name" value="SAM-dependent_MTases_sf"/>
</dbReference>
<name>A0A0F2TLQ3_STRR3</name>
<accession>A0A0F2TLQ3</accession>
<dbReference type="EMBL" id="JZKH01000010">
    <property type="protein sequence ID" value="KJS62662.1"/>
    <property type="molecule type" value="Genomic_DNA"/>
</dbReference>
<dbReference type="RefSeq" id="WP_045693292.1">
    <property type="nucleotide sequence ID" value="NZ_JZKH01000010.1"/>
</dbReference>
<feature type="domain" description="Methyltransferase" evidence="1">
    <location>
        <begin position="65"/>
        <end position="210"/>
    </location>
</feature>
<reference evidence="2 3" key="1">
    <citation type="submission" date="2015-02" db="EMBL/GenBank/DDBJ databases">
        <authorList>
            <person name="Ju K.-S."/>
            <person name="Doroghazi J.R."/>
            <person name="Metcalf W."/>
        </authorList>
    </citation>
    <scope>NUCLEOTIDE SEQUENCE [LARGE SCALE GENOMIC DNA]</scope>
    <source>
        <strain evidence="2 3">ATCC 31215</strain>
    </source>
</reference>
<dbReference type="PATRIC" id="fig|359131.3.peg.7796"/>
<dbReference type="AlphaFoldDB" id="A0A0F2TLQ3"/>
<dbReference type="PANTHER" id="PTHR44068">
    <property type="entry name" value="ZGC:194242"/>
    <property type="match status" value="1"/>
</dbReference>
<dbReference type="OrthoDB" id="9769602at2"/>
<dbReference type="Proteomes" id="UP000033699">
    <property type="component" value="Unassembled WGS sequence"/>
</dbReference>
<organism evidence="2 3">
    <name type="scientific">Streptomyces rubellomurinus (strain ATCC 31215)</name>
    <dbReference type="NCBI Taxonomy" id="359131"/>
    <lineage>
        <taxon>Bacteria</taxon>
        <taxon>Bacillati</taxon>
        <taxon>Actinomycetota</taxon>
        <taxon>Actinomycetes</taxon>
        <taxon>Kitasatosporales</taxon>
        <taxon>Streptomycetaceae</taxon>
        <taxon>Streptomyces</taxon>
    </lineage>
</organism>
<evidence type="ECO:0000313" key="2">
    <source>
        <dbReference type="EMBL" id="KJS62662.1"/>
    </source>
</evidence>
<dbReference type="SUPFAM" id="SSF53335">
    <property type="entry name" value="S-adenosyl-L-methionine-dependent methyltransferases"/>
    <property type="match status" value="1"/>
</dbReference>
<proteinExistence type="predicted"/>
<gene>
    <name evidence="2" type="ORF">VM95_07695</name>
</gene>
<dbReference type="CDD" id="cd02440">
    <property type="entry name" value="AdoMet_MTases"/>
    <property type="match status" value="1"/>
</dbReference>
<dbReference type="PANTHER" id="PTHR44068:SF11">
    <property type="entry name" value="GERANYL DIPHOSPHATE 2-C-METHYLTRANSFERASE"/>
    <property type="match status" value="1"/>
</dbReference>